<reference evidence="9" key="1">
    <citation type="submission" date="2022-07" db="EMBL/GenBank/DDBJ databases">
        <title>Chromosome-level genome of Muraenolepis orangiensis.</title>
        <authorList>
            <person name="Kim J."/>
        </authorList>
    </citation>
    <scope>NUCLEOTIDE SEQUENCE</scope>
    <source>
        <strain evidence="9">KU_S4_2022</strain>
        <tissue evidence="9">Muscle</tissue>
    </source>
</reference>
<dbReference type="GO" id="GO:0005049">
    <property type="term" value="F:nuclear export signal receptor activity"/>
    <property type="evidence" value="ECO:0007669"/>
    <property type="project" value="InterPro"/>
</dbReference>
<name>A0A9Q0DS09_9TELE</name>
<evidence type="ECO:0000256" key="8">
    <source>
        <dbReference type="ARBA" id="ARBA00040444"/>
    </source>
</evidence>
<evidence type="ECO:0000256" key="3">
    <source>
        <dbReference type="ARBA" id="ARBA00009466"/>
    </source>
</evidence>
<dbReference type="GO" id="GO:0005643">
    <property type="term" value="C:nuclear pore"/>
    <property type="evidence" value="ECO:0007669"/>
    <property type="project" value="TreeGrafter"/>
</dbReference>
<evidence type="ECO:0000256" key="1">
    <source>
        <dbReference type="ARBA" id="ARBA00004123"/>
    </source>
</evidence>
<dbReference type="InterPro" id="IPR044189">
    <property type="entry name" value="XPO4/7-like"/>
</dbReference>
<dbReference type="GO" id="GO:0005737">
    <property type="term" value="C:cytoplasm"/>
    <property type="evidence" value="ECO:0007669"/>
    <property type="project" value="UniProtKB-SubCell"/>
</dbReference>
<dbReference type="OrthoDB" id="5548448at2759"/>
<evidence type="ECO:0000256" key="6">
    <source>
        <dbReference type="ARBA" id="ARBA00022927"/>
    </source>
</evidence>
<dbReference type="Proteomes" id="UP001148018">
    <property type="component" value="Unassembled WGS sequence"/>
</dbReference>
<dbReference type="AlphaFoldDB" id="A0A9Q0DS09"/>
<protein>
    <recommendedName>
        <fullName evidence="8">Exportin-4</fullName>
    </recommendedName>
</protein>
<evidence type="ECO:0000256" key="4">
    <source>
        <dbReference type="ARBA" id="ARBA00022448"/>
    </source>
</evidence>
<dbReference type="EMBL" id="JANIIK010000113">
    <property type="protein sequence ID" value="KAJ3592518.1"/>
    <property type="molecule type" value="Genomic_DNA"/>
</dbReference>
<comment type="caution">
    <text evidence="9">The sequence shown here is derived from an EMBL/GenBank/DDBJ whole genome shotgun (WGS) entry which is preliminary data.</text>
</comment>
<dbReference type="PANTHER" id="PTHR12596:SF1">
    <property type="entry name" value="EXPORTIN-4"/>
    <property type="match status" value="1"/>
</dbReference>
<dbReference type="InterPro" id="IPR011989">
    <property type="entry name" value="ARM-like"/>
</dbReference>
<evidence type="ECO:0000313" key="9">
    <source>
        <dbReference type="EMBL" id="KAJ3592518.1"/>
    </source>
</evidence>
<dbReference type="GO" id="GO:0006611">
    <property type="term" value="P:protein export from nucleus"/>
    <property type="evidence" value="ECO:0007669"/>
    <property type="project" value="TreeGrafter"/>
</dbReference>
<dbReference type="Gene3D" id="1.25.10.10">
    <property type="entry name" value="Leucine-rich Repeat Variant"/>
    <property type="match status" value="1"/>
</dbReference>
<evidence type="ECO:0000313" key="10">
    <source>
        <dbReference type="Proteomes" id="UP001148018"/>
    </source>
</evidence>
<proteinExistence type="inferred from homology"/>
<comment type="similarity">
    <text evidence="3">Belongs to the exportin family.</text>
</comment>
<dbReference type="InterPro" id="IPR016024">
    <property type="entry name" value="ARM-type_fold"/>
</dbReference>
<gene>
    <name evidence="9" type="ORF">NHX12_007645</name>
</gene>
<evidence type="ECO:0000256" key="2">
    <source>
        <dbReference type="ARBA" id="ARBA00004496"/>
    </source>
</evidence>
<keyword evidence="7" id="KW-0539">Nucleus</keyword>
<keyword evidence="4" id="KW-0813">Transport</keyword>
<dbReference type="PANTHER" id="PTHR12596">
    <property type="entry name" value="EXPORTIN 4,7-RELATED"/>
    <property type="match status" value="1"/>
</dbReference>
<keyword evidence="6" id="KW-0653">Protein transport</keyword>
<comment type="subcellular location">
    <subcellularLocation>
        <location evidence="2">Cytoplasm</location>
    </subcellularLocation>
    <subcellularLocation>
        <location evidence="1">Nucleus</location>
    </subcellularLocation>
</comment>
<evidence type="ECO:0000256" key="5">
    <source>
        <dbReference type="ARBA" id="ARBA00022490"/>
    </source>
</evidence>
<sequence>MMAAPGPPEVITQLESAAKVLMAPPSMVSSEQRQHAEHIFLSFRKSKSPFVICKHILETSKVDYVLFQAATAVMEAVVREWVLLEKTSIESLRTFLLTYVLQRPNLQKYVREQVLLAVAVIVKRGSLDKSINCKSIFHEQTLACSILMALLGEFSSSSKTSSIGLSMEFHGSCKRLFQEEDLKQIFMLTVEVLQEFSRQENLSAQMSSVFQRYLALANQVLSWNFLPPNHILSVPKPRLLIGPRSLSIQSHRRHYMAMLESTQNVSLKPTESWREALLDTRVHRKIREDSDMAQDSLQCLAQLASMHGPVFPNESAQVSYLAHLVEGLLSMINGFVQAPPTLTRSTPT</sequence>
<keyword evidence="10" id="KW-1185">Reference proteome</keyword>
<evidence type="ECO:0000256" key="7">
    <source>
        <dbReference type="ARBA" id="ARBA00023242"/>
    </source>
</evidence>
<dbReference type="SUPFAM" id="SSF48371">
    <property type="entry name" value="ARM repeat"/>
    <property type="match status" value="1"/>
</dbReference>
<keyword evidence="5" id="KW-0963">Cytoplasm</keyword>
<accession>A0A9Q0DS09</accession>
<organism evidence="9 10">
    <name type="scientific">Muraenolepis orangiensis</name>
    <name type="common">Patagonian moray cod</name>
    <dbReference type="NCBI Taxonomy" id="630683"/>
    <lineage>
        <taxon>Eukaryota</taxon>
        <taxon>Metazoa</taxon>
        <taxon>Chordata</taxon>
        <taxon>Craniata</taxon>
        <taxon>Vertebrata</taxon>
        <taxon>Euteleostomi</taxon>
        <taxon>Actinopterygii</taxon>
        <taxon>Neopterygii</taxon>
        <taxon>Teleostei</taxon>
        <taxon>Neoteleostei</taxon>
        <taxon>Acanthomorphata</taxon>
        <taxon>Zeiogadaria</taxon>
        <taxon>Gadariae</taxon>
        <taxon>Gadiformes</taxon>
        <taxon>Muraenolepidoidei</taxon>
        <taxon>Muraenolepididae</taxon>
        <taxon>Muraenolepis</taxon>
    </lineage>
</organism>